<accession>A0A316U324</accession>
<evidence type="ECO:0000313" key="3">
    <source>
        <dbReference type="Proteomes" id="UP000245942"/>
    </source>
</evidence>
<evidence type="ECO:0000256" key="1">
    <source>
        <dbReference type="SAM" id="MobiDB-lite"/>
    </source>
</evidence>
<keyword evidence="3" id="KW-1185">Reference proteome</keyword>
<gene>
    <name evidence="2" type="ORF">BCV69DRAFT_43682</name>
</gene>
<feature type="region of interest" description="Disordered" evidence="1">
    <location>
        <begin position="143"/>
        <end position="166"/>
    </location>
</feature>
<organism evidence="2 3">
    <name type="scientific">Pseudomicrostroma glucosiphilum</name>
    <dbReference type="NCBI Taxonomy" id="1684307"/>
    <lineage>
        <taxon>Eukaryota</taxon>
        <taxon>Fungi</taxon>
        <taxon>Dikarya</taxon>
        <taxon>Basidiomycota</taxon>
        <taxon>Ustilaginomycotina</taxon>
        <taxon>Exobasidiomycetes</taxon>
        <taxon>Microstromatales</taxon>
        <taxon>Microstromatales incertae sedis</taxon>
        <taxon>Pseudomicrostroma</taxon>
    </lineage>
</organism>
<dbReference type="GeneID" id="37017011"/>
<dbReference type="AlphaFoldDB" id="A0A316U324"/>
<protein>
    <submittedName>
        <fullName evidence="2">Uncharacterized protein</fullName>
    </submittedName>
</protein>
<dbReference type="Proteomes" id="UP000245942">
    <property type="component" value="Unassembled WGS sequence"/>
</dbReference>
<name>A0A316U324_9BASI</name>
<proteinExistence type="predicted"/>
<evidence type="ECO:0000313" key="2">
    <source>
        <dbReference type="EMBL" id="PWN19580.1"/>
    </source>
</evidence>
<reference evidence="2 3" key="1">
    <citation type="journal article" date="2018" name="Mol. Biol. Evol.">
        <title>Broad Genomic Sampling Reveals a Smut Pathogenic Ancestry of the Fungal Clade Ustilaginomycotina.</title>
        <authorList>
            <person name="Kijpornyongpan T."/>
            <person name="Mondo S.J."/>
            <person name="Barry K."/>
            <person name="Sandor L."/>
            <person name="Lee J."/>
            <person name="Lipzen A."/>
            <person name="Pangilinan J."/>
            <person name="LaButti K."/>
            <person name="Hainaut M."/>
            <person name="Henrissat B."/>
            <person name="Grigoriev I.V."/>
            <person name="Spatafora J.W."/>
            <person name="Aime M.C."/>
        </authorList>
    </citation>
    <scope>NUCLEOTIDE SEQUENCE [LARGE SCALE GENOMIC DNA]</scope>
    <source>
        <strain evidence="2 3">MCA 4718</strain>
    </source>
</reference>
<dbReference type="RefSeq" id="XP_025346740.1">
    <property type="nucleotide sequence ID" value="XM_025495277.1"/>
</dbReference>
<dbReference type="EMBL" id="KZ819331">
    <property type="protein sequence ID" value="PWN19580.1"/>
    <property type="molecule type" value="Genomic_DNA"/>
</dbReference>
<sequence length="215" mass="23848">MICTSPRRVRQRQSLSAHLFSVTQAQMRQVAQDHSLLVQSLFLLGNPPPSPRLAAKQYSCLAHRLPFPMLQTRLHHCQRYGTGRYVGLKQGDRGQTAQNDAAAPAVGTHRVQSRRRAHARGSRTTYRRTVQVVRDNAFAGNSFGRDGAIHGPTAREGQTVGASNTRGSLPSCPLSEGDMPIFLSFPFRQVPGSVGHVFRIRAGWEAYQRIQNQLP</sequence>